<comment type="caution">
    <text evidence="5">The sequence shown here is derived from an EMBL/GenBank/DDBJ whole genome shotgun (WGS) entry which is preliminary data.</text>
</comment>
<evidence type="ECO:0000313" key="5">
    <source>
        <dbReference type="EMBL" id="CAG7834753.1"/>
    </source>
</evidence>
<evidence type="ECO:0000256" key="2">
    <source>
        <dbReference type="ARBA" id="ARBA00022490"/>
    </source>
</evidence>
<feature type="region of interest" description="Disordered" evidence="3">
    <location>
        <begin position="240"/>
        <end position="302"/>
    </location>
</feature>
<sequence>MESVKAASCLPELVQKDKKGLWIFGESESKRRVIMIEKKNGSYGFTLQVGPNYFSNFYSYGVRYKHGNRETDFITYVNAVEKDGAAFHAGLREGDVILSINGQNMARVEHKSLVNFIRKCPTHLKMVVVSDERARKVELHMRYVHLQKKLHDKMKELEQLSWKEKEILAGTYRNPCGSPLGAPCLSAATSACCFCPQKTKQAHILLDEKEKSKTISTSTAETKDKEAFFYDCYRKSQSNRELNHKDSTKRYNGSSSAATKGTAGMCPQKGTNPQPNTEKPTTSTAGYTTTQPSSSSGKSSIVCDSQLKPKSWDNLMTTKSFGGYGFGFGYGYFPTKQHSHGGYNVTHPHHHNHHSHCNHSHSNYYYNKNASHQRQDPGSYGEHRHCPTMTGSQYQGSSGKSIRAGNCESSTGNSKTLPAIRTCGNSRHTPESFAKMEKTLSDTSLNSEHHKDFPKTMSYFNRSSENVRYSSDDEYDQYRTEEIPSSQHDIFV</sequence>
<feature type="compositionally biased region" description="Polar residues" evidence="3">
    <location>
        <begin position="269"/>
        <end position="292"/>
    </location>
</feature>
<dbReference type="PANTHER" id="PTHR15963:SF5">
    <property type="entry name" value="SHORT SPINDLE 6, ISOFORM A"/>
    <property type="match status" value="1"/>
</dbReference>
<feature type="compositionally biased region" description="Polar residues" evidence="3">
    <location>
        <begin position="391"/>
        <end position="400"/>
    </location>
</feature>
<dbReference type="InterPro" id="IPR052122">
    <property type="entry name" value="Intracell_Traff_Signaling_Reg"/>
</dbReference>
<dbReference type="Proteomes" id="UP000708208">
    <property type="component" value="Unassembled WGS sequence"/>
</dbReference>
<evidence type="ECO:0000259" key="4">
    <source>
        <dbReference type="PROSITE" id="PS50106"/>
    </source>
</evidence>
<name>A0A8J2LG51_9HEXA</name>
<evidence type="ECO:0000313" key="6">
    <source>
        <dbReference type="Proteomes" id="UP000708208"/>
    </source>
</evidence>
<dbReference type="PANTHER" id="PTHR15963">
    <property type="entry name" value="GENERAL RECEPTOR FOR PHOSPHOINOSITIDES 1-ASSOCIATED SCAFFOLD PROTEIN-RELATED"/>
    <property type="match status" value="1"/>
</dbReference>
<organism evidence="5 6">
    <name type="scientific">Allacma fusca</name>
    <dbReference type="NCBI Taxonomy" id="39272"/>
    <lineage>
        <taxon>Eukaryota</taxon>
        <taxon>Metazoa</taxon>
        <taxon>Ecdysozoa</taxon>
        <taxon>Arthropoda</taxon>
        <taxon>Hexapoda</taxon>
        <taxon>Collembola</taxon>
        <taxon>Symphypleona</taxon>
        <taxon>Sminthuridae</taxon>
        <taxon>Allacma</taxon>
    </lineage>
</organism>
<dbReference type="Pfam" id="PF00595">
    <property type="entry name" value="PDZ"/>
    <property type="match status" value="1"/>
</dbReference>
<comment type="subcellular location">
    <subcellularLocation>
        <location evidence="1">Cytoplasm</location>
    </subcellularLocation>
</comment>
<dbReference type="AlphaFoldDB" id="A0A8J2LG51"/>
<dbReference type="InterPro" id="IPR001478">
    <property type="entry name" value="PDZ"/>
</dbReference>
<proteinExistence type="predicted"/>
<gene>
    <name evidence="5" type="ORF">AFUS01_LOCUS44224</name>
</gene>
<feature type="domain" description="PDZ" evidence="4">
    <location>
        <begin position="32"/>
        <end position="132"/>
    </location>
</feature>
<evidence type="ECO:0000256" key="1">
    <source>
        <dbReference type="ARBA" id="ARBA00004496"/>
    </source>
</evidence>
<keyword evidence="6" id="KW-1185">Reference proteome</keyword>
<evidence type="ECO:0000256" key="3">
    <source>
        <dbReference type="SAM" id="MobiDB-lite"/>
    </source>
</evidence>
<feature type="compositionally biased region" description="Polar residues" evidence="3">
    <location>
        <begin position="250"/>
        <end position="259"/>
    </location>
</feature>
<feature type="region of interest" description="Disordered" evidence="3">
    <location>
        <begin position="391"/>
        <end position="413"/>
    </location>
</feature>
<protein>
    <recommendedName>
        <fullName evidence="4">PDZ domain-containing protein</fullName>
    </recommendedName>
</protein>
<dbReference type="PROSITE" id="PS50106">
    <property type="entry name" value="PDZ"/>
    <property type="match status" value="1"/>
</dbReference>
<accession>A0A8J2LG51</accession>
<dbReference type="GO" id="GO:0005737">
    <property type="term" value="C:cytoplasm"/>
    <property type="evidence" value="ECO:0007669"/>
    <property type="project" value="UniProtKB-SubCell"/>
</dbReference>
<keyword evidence="2" id="KW-0963">Cytoplasm</keyword>
<dbReference type="SMART" id="SM00228">
    <property type="entry name" value="PDZ"/>
    <property type="match status" value="1"/>
</dbReference>
<reference evidence="5" key="1">
    <citation type="submission" date="2021-06" db="EMBL/GenBank/DDBJ databases">
        <authorList>
            <person name="Hodson N. C."/>
            <person name="Mongue J. A."/>
            <person name="Jaron S. K."/>
        </authorList>
    </citation>
    <scope>NUCLEOTIDE SEQUENCE</scope>
</reference>
<dbReference type="OrthoDB" id="10041077at2759"/>
<dbReference type="EMBL" id="CAJVCH010570360">
    <property type="protein sequence ID" value="CAG7834753.1"/>
    <property type="molecule type" value="Genomic_DNA"/>
</dbReference>